<organism evidence="9 10">
    <name type="scientific">Candidatus Acetatifactor stercoripullorum</name>
    <dbReference type="NCBI Taxonomy" id="2838414"/>
    <lineage>
        <taxon>Bacteria</taxon>
        <taxon>Bacillati</taxon>
        <taxon>Bacillota</taxon>
        <taxon>Clostridia</taxon>
        <taxon>Lachnospirales</taxon>
        <taxon>Lachnospiraceae</taxon>
        <taxon>Acetatifactor</taxon>
    </lineage>
</organism>
<dbReference type="AlphaFoldDB" id="A0A9D1R851"/>
<feature type="domain" description="ABC transmembrane type-1" evidence="8">
    <location>
        <begin position="78"/>
        <end position="287"/>
    </location>
</feature>
<evidence type="ECO:0000256" key="6">
    <source>
        <dbReference type="ARBA" id="ARBA00023136"/>
    </source>
</evidence>
<dbReference type="InterPro" id="IPR035906">
    <property type="entry name" value="MetI-like_sf"/>
</dbReference>
<dbReference type="GO" id="GO:0005886">
    <property type="term" value="C:plasma membrane"/>
    <property type="evidence" value="ECO:0007669"/>
    <property type="project" value="UniProtKB-SubCell"/>
</dbReference>
<reference evidence="9" key="2">
    <citation type="submission" date="2021-04" db="EMBL/GenBank/DDBJ databases">
        <authorList>
            <person name="Gilroy R."/>
        </authorList>
    </citation>
    <scope>NUCLEOTIDE SEQUENCE</scope>
    <source>
        <strain evidence="9">CHK195-6426</strain>
    </source>
</reference>
<dbReference type="EMBL" id="DXGH01000073">
    <property type="protein sequence ID" value="HIW82595.1"/>
    <property type="molecule type" value="Genomic_DNA"/>
</dbReference>
<feature type="transmembrane region" description="Helical" evidence="7">
    <location>
        <begin position="82"/>
        <end position="103"/>
    </location>
</feature>
<dbReference type="Proteomes" id="UP000824265">
    <property type="component" value="Unassembled WGS sequence"/>
</dbReference>
<evidence type="ECO:0000256" key="1">
    <source>
        <dbReference type="ARBA" id="ARBA00004651"/>
    </source>
</evidence>
<feature type="transmembrane region" description="Helical" evidence="7">
    <location>
        <begin position="208"/>
        <end position="229"/>
    </location>
</feature>
<dbReference type="Gene3D" id="1.10.3720.10">
    <property type="entry name" value="MetI-like"/>
    <property type="match status" value="1"/>
</dbReference>
<evidence type="ECO:0000256" key="5">
    <source>
        <dbReference type="ARBA" id="ARBA00022989"/>
    </source>
</evidence>
<evidence type="ECO:0000256" key="7">
    <source>
        <dbReference type="RuleBase" id="RU363032"/>
    </source>
</evidence>
<gene>
    <name evidence="9" type="ORF">H9742_13920</name>
</gene>
<evidence type="ECO:0000313" key="9">
    <source>
        <dbReference type="EMBL" id="HIW82595.1"/>
    </source>
</evidence>
<evidence type="ECO:0000256" key="3">
    <source>
        <dbReference type="ARBA" id="ARBA00022475"/>
    </source>
</evidence>
<keyword evidence="4 7" id="KW-0812">Transmembrane</keyword>
<keyword evidence="3" id="KW-1003">Cell membrane</keyword>
<comment type="subcellular location">
    <subcellularLocation>
        <location evidence="1 7">Cell membrane</location>
        <topology evidence="1 7">Multi-pass membrane protein</topology>
    </subcellularLocation>
</comment>
<dbReference type="CDD" id="cd06261">
    <property type="entry name" value="TM_PBP2"/>
    <property type="match status" value="1"/>
</dbReference>
<reference evidence="9" key="1">
    <citation type="journal article" date="2021" name="PeerJ">
        <title>Extensive microbial diversity within the chicken gut microbiome revealed by metagenomics and culture.</title>
        <authorList>
            <person name="Gilroy R."/>
            <person name="Ravi A."/>
            <person name="Getino M."/>
            <person name="Pursley I."/>
            <person name="Horton D.L."/>
            <person name="Alikhan N.F."/>
            <person name="Baker D."/>
            <person name="Gharbi K."/>
            <person name="Hall N."/>
            <person name="Watson M."/>
            <person name="Adriaenssens E.M."/>
            <person name="Foster-Nyarko E."/>
            <person name="Jarju S."/>
            <person name="Secka A."/>
            <person name="Antonio M."/>
            <person name="Oren A."/>
            <person name="Chaudhuri R.R."/>
            <person name="La Ragione R."/>
            <person name="Hildebrand F."/>
            <person name="Pallen M.J."/>
        </authorList>
    </citation>
    <scope>NUCLEOTIDE SEQUENCE</scope>
    <source>
        <strain evidence="9">CHK195-6426</strain>
    </source>
</reference>
<feature type="transmembrane region" description="Helical" evidence="7">
    <location>
        <begin position="21"/>
        <end position="50"/>
    </location>
</feature>
<feature type="transmembrane region" description="Helical" evidence="7">
    <location>
        <begin position="269"/>
        <end position="290"/>
    </location>
</feature>
<proteinExistence type="inferred from homology"/>
<protein>
    <submittedName>
        <fullName evidence="9">Sugar ABC transporter permease</fullName>
    </submittedName>
</protein>
<comment type="similarity">
    <text evidence="7">Belongs to the binding-protein-dependent transport system permease family.</text>
</comment>
<feature type="transmembrane region" description="Helical" evidence="7">
    <location>
        <begin position="115"/>
        <end position="135"/>
    </location>
</feature>
<sequence length="300" mass="34377">MRKYQSLKHKKSTKQTRRIKISSGLYIAPSFLGVLVFFVIPFLVVIYYSLVDNPISGNFVFLDNFKSIVRNAAFRQAVKNTFTFSAVSVPLAVILSLLLAIVLESKMPFRTQFRTFFLSPLMVPVASIVLIWQVLFHYNGAVNDVLTMFGGNKIDWLKSDYALVVVVLLFLWKNLGYNMILFMAALASIPRDILEVARLESATPLQTFFYIKVRYLSSTMLFVTIMSLINSFKVFREIYLLTDDYPYDTIYMLQHFMNNKFKSLDYQTLSAAAILMAIVMVVIISILFLAENRFGKDVEG</sequence>
<evidence type="ECO:0000313" key="10">
    <source>
        <dbReference type="Proteomes" id="UP000824265"/>
    </source>
</evidence>
<evidence type="ECO:0000256" key="4">
    <source>
        <dbReference type="ARBA" id="ARBA00022692"/>
    </source>
</evidence>
<name>A0A9D1R851_9FIRM</name>
<comment type="caution">
    <text evidence="9">The sequence shown here is derived from an EMBL/GenBank/DDBJ whole genome shotgun (WGS) entry which is preliminary data.</text>
</comment>
<dbReference type="PANTHER" id="PTHR30193:SF37">
    <property type="entry name" value="INNER MEMBRANE ABC TRANSPORTER PERMEASE PROTEIN YCJO"/>
    <property type="match status" value="1"/>
</dbReference>
<dbReference type="Pfam" id="PF00528">
    <property type="entry name" value="BPD_transp_1"/>
    <property type="match status" value="1"/>
</dbReference>
<dbReference type="GO" id="GO:0055085">
    <property type="term" value="P:transmembrane transport"/>
    <property type="evidence" value="ECO:0007669"/>
    <property type="project" value="InterPro"/>
</dbReference>
<dbReference type="InterPro" id="IPR051393">
    <property type="entry name" value="ABC_transporter_permease"/>
</dbReference>
<feature type="transmembrane region" description="Helical" evidence="7">
    <location>
        <begin position="161"/>
        <end position="187"/>
    </location>
</feature>
<evidence type="ECO:0000256" key="2">
    <source>
        <dbReference type="ARBA" id="ARBA00022448"/>
    </source>
</evidence>
<dbReference type="InterPro" id="IPR000515">
    <property type="entry name" value="MetI-like"/>
</dbReference>
<keyword evidence="6 7" id="KW-0472">Membrane</keyword>
<dbReference type="PANTHER" id="PTHR30193">
    <property type="entry name" value="ABC TRANSPORTER PERMEASE PROTEIN"/>
    <property type="match status" value="1"/>
</dbReference>
<accession>A0A9D1R851</accession>
<dbReference type="PROSITE" id="PS50928">
    <property type="entry name" value="ABC_TM1"/>
    <property type="match status" value="1"/>
</dbReference>
<keyword evidence="5 7" id="KW-1133">Transmembrane helix</keyword>
<keyword evidence="2 7" id="KW-0813">Transport</keyword>
<evidence type="ECO:0000259" key="8">
    <source>
        <dbReference type="PROSITE" id="PS50928"/>
    </source>
</evidence>
<dbReference type="SUPFAM" id="SSF161098">
    <property type="entry name" value="MetI-like"/>
    <property type="match status" value="1"/>
</dbReference>